<keyword evidence="4" id="KW-1185">Reference proteome</keyword>
<evidence type="ECO:0000313" key="4">
    <source>
        <dbReference type="Proteomes" id="UP001378188"/>
    </source>
</evidence>
<dbReference type="InterPro" id="IPR011006">
    <property type="entry name" value="CheY-like_superfamily"/>
</dbReference>
<dbReference type="Gene3D" id="3.40.50.2300">
    <property type="match status" value="1"/>
</dbReference>
<keyword evidence="1" id="KW-0597">Phosphoprotein</keyword>
<feature type="modified residue" description="4-aspartylphosphate" evidence="1">
    <location>
        <position position="54"/>
    </location>
</feature>
<dbReference type="RefSeq" id="WP_340332090.1">
    <property type="nucleotide sequence ID" value="NZ_JAZHOF010000011.1"/>
</dbReference>
<sequence>MAVPHILIVEDDLIIALDIECIVLEALDAKTTVVSSVETALPHLDEEIDFAFLDIDVRDGKTFGLAERLQDRGIPFTFVSGSNRARLPDMLQGSPFIAKPYVPNAIMQVLDEVVPPEKRASA</sequence>
<evidence type="ECO:0000256" key="1">
    <source>
        <dbReference type="PROSITE-ProRule" id="PRU00169"/>
    </source>
</evidence>
<comment type="caution">
    <text evidence="3">The sequence shown here is derived from an EMBL/GenBank/DDBJ whole genome shotgun (WGS) entry which is preliminary data.</text>
</comment>
<proteinExistence type="predicted"/>
<name>A0AAW9RLD2_9HYPH</name>
<dbReference type="SMART" id="SM00448">
    <property type="entry name" value="REC"/>
    <property type="match status" value="1"/>
</dbReference>
<dbReference type="AlphaFoldDB" id="A0AAW9RLD2"/>
<evidence type="ECO:0000259" key="2">
    <source>
        <dbReference type="PROSITE" id="PS50110"/>
    </source>
</evidence>
<dbReference type="PROSITE" id="PS50110">
    <property type="entry name" value="RESPONSE_REGULATORY"/>
    <property type="match status" value="1"/>
</dbReference>
<accession>A0AAW9RLD2</accession>
<dbReference type="EMBL" id="JAZHOF010000011">
    <property type="protein sequence ID" value="MEJ8574394.1"/>
    <property type="molecule type" value="Genomic_DNA"/>
</dbReference>
<gene>
    <name evidence="3" type="ORF">V3328_23125</name>
</gene>
<dbReference type="InterPro" id="IPR001789">
    <property type="entry name" value="Sig_transdc_resp-reg_receiver"/>
</dbReference>
<protein>
    <submittedName>
        <fullName evidence="3">Response regulator</fullName>
    </submittedName>
</protein>
<dbReference type="Proteomes" id="UP001378188">
    <property type="component" value="Unassembled WGS sequence"/>
</dbReference>
<dbReference type="GO" id="GO:0000160">
    <property type="term" value="P:phosphorelay signal transduction system"/>
    <property type="evidence" value="ECO:0007669"/>
    <property type="project" value="InterPro"/>
</dbReference>
<organism evidence="3 4">
    <name type="scientific">Microbaculum marinum</name>
    <dbReference type="NCBI Taxonomy" id="1764581"/>
    <lineage>
        <taxon>Bacteria</taxon>
        <taxon>Pseudomonadati</taxon>
        <taxon>Pseudomonadota</taxon>
        <taxon>Alphaproteobacteria</taxon>
        <taxon>Hyphomicrobiales</taxon>
        <taxon>Tepidamorphaceae</taxon>
        <taxon>Microbaculum</taxon>
    </lineage>
</organism>
<dbReference type="SUPFAM" id="SSF52172">
    <property type="entry name" value="CheY-like"/>
    <property type="match status" value="1"/>
</dbReference>
<evidence type="ECO:0000313" key="3">
    <source>
        <dbReference type="EMBL" id="MEJ8574394.1"/>
    </source>
</evidence>
<feature type="domain" description="Response regulatory" evidence="2">
    <location>
        <begin position="5"/>
        <end position="114"/>
    </location>
</feature>
<reference evidence="3 4" key="1">
    <citation type="submission" date="2024-02" db="EMBL/GenBank/DDBJ databases">
        <title>Genome analysis and characterization of Microbaculum marinisediminis sp. nov., isolated from marine sediment.</title>
        <authorList>
            <person name="Du Z.-J."/>
            <person name="Ye Y.-Q."/>
            <person name="Zhang Z.-R."/>
            <person name="Yuan S.-M."/>
            <person name="Zhang X.-Y."/>
        </authorList>
    </citation>
    <scope>NUCLEOTIDE SEQUENCE [LARGE SCALE GENOMIC DNA]</scope>
    <source>
        <strain evidence="3 4">SDUM1044001</strain>
    </source>
</reference>